<sequence length="196" mass="21452">MRLTADLASEGDYVLEAVGPSGRLPLRAGLYTQVGLESAVAAKAKAEKEFLAAQDQIAVLKAERDSALTYLPLKEKVNTLADQLSVKVGEYQSALERVSQLEEHMKVLDAELQSCRSSLGREQKRAEVAEKSVETLTSSLGESQIALNTANASLDYWCVEWKKLGTEAMEMCQETLETVLDRVSHLCPSVDFSVIT</sequence>
<accession>A0ABU6TAL4</accession>
<dbReference type="EMBL" id="JASCZI010090731">
    <property type="protein sequence ID" value="MED6145749.1"/>
    <property type="molecule type" value="Genomic_DNA"/>
</dbReference>
<gene>
    <name evidence="2" type="ORF">PIB30_028109</name>
</gene>
<keyword evidence="3" id="KW-1185">Reference proteome</keyword>
<dbReference type="Proteomes" id="UP001341840">
    <property type="component" value="Unassembled WGS sequence"/>
</dbReference>
<proteinExistence type="predicted"/>
<keyword evidence="1" id="KW-0175">Coiled coil</keyword>
<comment type="caution">
    <text evidence="2">The sequence shown here is derived from an EMBL/GenBank/DDBJ whole genome shotgun (WGS) entry which is preliminary data.</text>
</comment>
<reference evidence="2 3" key="1">
    <citation type="journal article" date="2023" name="Plants (Basel)">
        <title>Bridging the Gap: Combining Genomics and Transcriptomics Approaches to Understand Stylosanthes scabra, an Orphan Legume from the Brazilian Caatinga.</title>
        <authorList>
            <person name="Ferreira-Neto J.R.C."/>
            <person name="da Silva M.D."/>
            <person name="Binneck E."/>
            <person name="de Melo N.F."/>
            <person name="da Silva R.H."/>
            <person name="de Melo A.L.T.M."/>
            <person name="Pandolfi V."/>
            <person name="Bustamante F.O."/>
            <person name="Brasileiro-Vidal A.C."/>
            <person name="Benko-Iseppon A.M."/>
        </authorList>
    </citation>
    <scope>NUCLEOTIDE SEQUENCE [LARGE SCALE GENOMIC DNA]</scope>
    <source>
        <tissue evidence="2">Leaves</tissue>
    </source>
</reference>
<feature type="coiled-coil region" evidence="1">
    <location>
        <begin position="36"/>
        <end position="63"/>
    </location>
</feature>
<protein>
    <submittedName>
        <fullName evidence="2">Uncharacterized protein</fullName>
    </submittedName>
</protein>
<evidence type="ECO:0000313" key="2">
    <source>
        <dbReference type="EMBL" id="MED6145749.1"/>
    </source>
</evidence>
<organism evidence="2 3">
    <name type="scientific">Stylosanthes scabra</name>
    <dbReference type="NCBI Taxonomy" id="79078"/>
    <lineage>
        <taxon>Eukaryota</taxon>
        <taxon>Viridiplantae</taxon>
        <taxon>Streptophyta</taxon>
        <taxon>Embryophyta</taxon>
        <taxon>Tracheophyta</taxon>
        <taxon>Spermatophyta</taxon>
        <taxon>Magnoliopsida</taxon>
        <taxon>eudicotyledons</taxon>
        <taxon>Gunneridae</taxon>
        <taxon>Pentapetalae</taxon>
        <taxon>rosids</taxon>
        <taxon>fabids</taxon>
        <taxon>Fabales</taxon>
        <taxon>Fabaceae</taxon>
        <taxon>Papilionoideae</taxon>
        <taxon>50 kb inversion clade</taxon>
        <taxon>dalbergioids sensu lato</taxon>
        <taxon>Dalbergieae</taxon>
        <taxon>Pterocarpus clade</taxon>
        <taxon>Stylosanthes</taxon>
    </lineage>
</organism>
<evidence type="ECO:0000313" key="3">
    <source>
        <dbReference type="Proteomes" id="UP001341840"/>
    </source>
</evidence>
<name>A0ABU6TAL4_9FABA</name>
<evidence type="ECO:0000256" key="1">
    <source>
        <dbReference type="SAM" id="Coils"/>
    </source>
</evidence>